<accession>E3H936</accession>
<dbReference type="GO" id="GO:0008289">
    <property type="term" value="F:lipid binding"/>
    <property type="evidence" value="ECO:0007669"/>
    <property type="project" value="UniProtKB-KW"/>
</dbReference>
<dbReference type="SUPFAM" id="SSF101473">
    <property type="entry name" value="DhaL-like"/>
    <property type="match status" value="1"/>
</dbReference>
<dbReference type="STRING" id="572544.Ilyop_0219"/>
<dbReference type="Gene3D" id="3.30.1180.10">
    <property type="match status" value="1"/>
</dbReference>
<dbReference type="Proteomes" id="UP000006875">
    <property type="component" value="Chromosome"/>
</dbReference>
<evidence type="ECO:0000256" key="1">
    <source>
        <dbReference type="ARBA" id="ARBA00023121"/>
    </source>
</evidence>
<dbReference type="InterPro" id="IPR048394">
    <property type="entry name" value="FakA-like_M"/>
</dbReference>
<dbReference type="RefSeq" id="WP_013386679.1">
    <property type="nucleotide sequence ID" value="NC_014632.1"/>
</dbReference>
<dbReference type="NCBIfam" id="TIGR03599">
    <property type="entry name" value="YloV"/>
    <property type="match status" value="1"/>
</dbReference>
<dbReference type="InterPro" id="IPR004007">
    <property type="entry name" value="DhaL_dom"/>
</dbReference>
<organism evidence="3 4">
    <name type="scientific">Ilyobacter polytropus (strain ATCC 51220 / DSM 2926 / LMG 16218 / CuHBu1)</name>
    <dbReference type="NCBI Taxonomy" id="572544"/>
    <lineage>
        <taxon>Bacteria</taxon>
        <taxon>Fusobacteriati</taxon>
        <taxon>Fusobacteriota</taxon>
        <taxon>Fusobacteriia</taxon>
        <taxon>Fusobacteriales</taxon>
        <taxon>Fusobacteriaceae</taxon>
        <taxon>Ilyobacter</taxon>
    </lineage>
</organism>
<evidence type="ECO:0000259" key="2">
    <source>
        <dbReference type="PROSITE" id="PS51480"/>
    </source>
</evidence>
<gene>
    <name evidence="3" type="ordered locus">Ilyop_0219</name>
</gene>
<dbReference type="SMART" id="SM01120">
    <property type="entry name" value="Dak2"/>
    <property type="match status" value="1"/>
</dbReference>
<dbReference type="PROSITE" id="PS51480">
    <property type="entry name" value="DHAL"/>
    <property type="match status" value="1"/>
</dbReference>
<dbReference type="KEGG" id="ipo:Ilyop_0219"/>
<dbReference type="Pfam" id="PF21645">
    <property type="entry name" value="FakA-like_M"/>
    <property type="match status" value="1"/>
</dbReference>
<dbReference type="InterPro" id="IPR043168">
    <property type="entry name" value="DegV_C"/>
</dbReference>
<dbReference type="InterPro" id="IPR033470">
    <property type="entry name" value="FakA-like_C"/>
</dbReference>
<dbReference type="Pfam" id="PF02734">
    <property type="entry name" value="Dak2"/>
    <property type="match status" value="1"/>
</dbReference>
<evidence type="ECO:0000313" key="3">
    <source>
        <dbReference type="EMBL" id="ADO82008.1"/>
    </source>
</evidence>
<dbReference type="AlphaFoldDB" id="E3H936"/>
<dbReference type="SMART" id="SM01121">
    <property type="entry name" value="Dak1_2"/>
    <property type="match status" value="1"/>
</dbReference>
<protein>
    <submittedName>
        <fullName evidence="3">DAK2 domain fusion protein YloV</fullName>
    </submittedName>
</protein>
<dbReference type="EMBL" id="CP002281">
    <property type="protein sequence ID" value="ADO82008.1"/>
    <property type="molecule type" value="Genomic_DNA"/>
</dbReference>
<dbReference type="GO" id="GO:0004371">
    <property type="term" value="F:glycerone kinase activity"/>
    <property type="evidence" value="ECO:0007669"/>
    <property type="project" value="InterPro"/>
</dbReference>
<dbReference type="Pfam" id="PF02645">
    <property type="entry name" value="DegV"/>
    <property type="match status" value="1"/>
</dbReference>
<dbReference type="GO" id="GO:0006071">
    <property type="term" value="P:glycerol metabolic process"/>
    <property type="evidence" value="ECO:0007669"/>
    <property type="project" value="InterPro"/>
</dbReference>
<dbReference type="PANTHER" id="PTHR33434">
    <property type="entry name" value="DEGV DOMAIN-CONTAINING PROTEIN DR_1986-RELATED"/>
    <property type="match status" value="1"/>
</dbReference>
<dbReference type="OrthoDB" id="9760324at2"/>
<sequence>MKIEVKVLNVQRLTKLFIASSRWLSKYADVLNDLNVYPVPDGDTGTNMSMTLQSVENELVKLNHEPDMEEFCEIVSEAILLGARGNSGTILSQIIQGFLSGISHTENVTVDDAVVAFKKAKEKAYQSVTEPVEGTILTVIRVVSEEAEKYQGPKDDFILFLAHLKNVAGKAVEETPNLLPKLKEAGVVDAGGKGMFYILEGFEKSVTDPEMLKDLERIVQSQSNRRERLEHSVTSLEKINFKYCTEFIIESGDFDLEKYKSDIINLGDSVICAQTSKKTKTHIHTNNPGKVIEIAGSLGDLNHIKIENMKIQHRNVLTKDARYQSEKSMKSKTVFKNENSRPIAYFAVADNLQMGELFINSGASAVLIGGQTQNPSVSDLEKTLDHIKAEKIIILPNNKNIISAAKIVAERSIKEITVIETKSMLEGHYILKNKMETLNYLVKGVKRNISVEITKAVRETKSEDMMIKKGDHIALVNGKIMKKSDKIETLIEDVYGSYISEDTLSVFAVMGKESTEEGNKVLKPGLDVRYSDYPGMQDNYSYYIYIENRDPELPEIAVVTDSTSDLSEEFVADMNIDIIPLKLKFESDKYYKDGIDISKEDFWRTVLSKNVIPKTSQPSPGEFKDLYERLFNKGYKKIISIHISSKLSGTQQAAKVARGMLGREKDVAIVDSKSVTLGLGHLALESARLVKEGHSFNEILEWIDEAQNKIKVYFVVKELSFLEKGGRIGKASSVIGDVFQIKPVLTIENGEVCTEKKPIGEIGAMRYMEKIIKNESKNGSIILYTGWGGTQDELDSADQLRSIGDKQKKADYRGRFEIGAAIGSHSGPVYGMVIFPKIR</sequence>
<dbReference type="eggNOG" id="COG1307">
    <property type="taxonomic scope" value="Bacteria"/>
</dbReference>
<name>E3H936_ILYPC</name>
<dbReference type="Pfam" id="PF13684">
    <property type="entry name" value="FakA-like_C"/>
    <property type="match status" value="1"/>
</dbReference>
<reference evidence="3 4" key="1">
    <citation type="journal article" date="2010" name="Stand. Genomic Sci.">
        <title>Complete genome sequence of Ilyobacter polytropus type strain (CuHbu1).</title>
        <authorList>
            <person name="Sikorski J."/>
            <person name="Chertkov O."/>
            <person name="Lapidus A."/>
            <person name="Nolan M."/>
            <person name="Lucas S."/>
            <person name="Del Rio T.G."/>
            <person name="Tice H."/>
            <person name="Cheng J.F."/>
            <person name="Tapia R."/>
            <person name="Han C."/>
            <person name="Goodwin L."/>
            <person name="Pitluck S."/>
            <person name="Liolios K."/>
            <person name="Ivanova N."/>
            <person name="Mavromatis K."/>
            <person name="Mikhailova N."/>
            <person name="Pati A."/>
            <person name="Chen A."/>
            <person name="Palaniappan K."/>
            <person name="Land M."/>
            <person name="Hauser L."/>
            <person name="Chang Y.J."/>
            <person name="Jeffries C.D."/>
            <person name="Brambilla E."/>
            <person name="Yasawong M."/>
            <person name="Rohde M."/>
            <person name="Pukall R."/>
            <person name="Spring S."/>
            <person name="Goker M."/>
            <person name="Woyke T."/>
            <person name="Bristow J."/>
            <person name="Eisen J.A."/>
            <person name="Markowitz V."/>
            <person name="Hugenholtz P."/>
            <person name="Kyrpides N.C."/>
            <person name="Klenk H.P."/>
        </authorList>
    </citation>
    <scope>NUCLEOTIDE SEQUENCE [LARGE SCALE GENOMIC DNA]</scope>
    <source>
        <strain evidence="4">ATCC 51220 / DSM 2926 / LMG 16218 / CuHBu1</strain>
    </source>
</reference>
<dbReference type="InterPro" id="IPR003797">
    <property type="entry name" value="DegV"/>
</dbReference>
<keyword evidence="4" id="KW-1185">Reference proteome</keyword>
<evidence type="ECO:0000313" key="4">
    <source>
        <dbReference type="Proteomes" id="UP000006875"/>
    </source>
</evidence>
<dbReference type="PANTHER" id="PTHR33434:SF2">
    <property type="entry name" value="FATTY ACID-BINDING PROTEIN TM_1468"/>
    <property type="match status" value="1"/>
</dbReference>
<dbReference type="InterPro" id="IPR050270">
    <property type="entry name" value="DegV_domain_contain"/>
</dbReference>
<dbReference type="Gene3D" id="1.25.40.340">
    <property type="match status" value="1"/>
</dbReference>
<dbReference type="Gene3D" id="3.40.50.10170">
    <property type="match status" value="1"/>
</dbReference>
<proteinExistence type="predicted"/>
<dbReference type="HOGENOM" id="CLU_017496_2_0_0"/>
<dbReference type="NCBIfam" id="TIGR00762">
    <property type="entry name" value="DegV"/>
    <property type="match status" value="1"/>
</dbReference>
<dbReference type="InterPro" id="IPR019986">
    <property type="entry name" value="YloV-like"/>
</dbReference>
<dbReference type="InterPro" id="IPR036117">
    <property type="entry name" value="DhaL_dom_sf"/>
</dbReference>
<feature type="domain" description="DhaL" evidence="2">
    <location>
        <begin position="11"/>
        <end position="204"/>
    </location>
</feature>
<dbReference type="eggNOG" id="COG1461">
    <property type="taxonomic scope" value="Bacteria"/>
</dbReference>
<dbReference type="SUPFAM" id="SSF82549">
    <property type="entry name" value="DAK1/DegV-like"/>
    <property type="match status" value="1"/>
</dbReference>
<keyword evidence="1" id="KW-0446">Lipid-binding</keyword>
<dbReference type="PROSITE" id="PS51482">
    <property type="entry name" value="DEGV"/>
    <property type="match status" value="1"/>
</dbReference>